<protein>
    <submittedName>
        <fullName evidence="1">Uncharacterized protein</fullName>
    </submittedName>
</protein>
<comment type="caution">
    <text evidence="1">The sequence shown here is derived from an EMBL/GenBank/DDBJ whole genome shotgun (WGS) entry which is preliminary data.</text>
</comment>
<keyword evidence="2" id="KW-1185">Reference proteome</keyword>
<proteinExistence type="predicted"/>
<dbReference type="OrthoDB" id="10279887at2759"/>
<name>A0A1Q9F664_SYMMI</name>
<dbReference type="EMBL" id="LSRX01000006">
    <property type="protein sequence ID" value="OLQ15160.1"/>
    <property type="molecule type" value="Genomic_DNA"/>
</dbReference>
<sequence length="91" mass="10112">MGGVAATLEANLRKSLVKLISWCENQGAAFTFSNQEFGQKHSLKEFPTASNSNIEVRIEMVEKIAEDKRTEDDAVLLMFSLVEGFQISKST</sequence>
<reference evidence="1 2" key="1">
    <citation type="submission" date="2016-02" db="EMBL/GenBank/DDBJ databases">
        <title>Genome analysis of coral dinoflagellate symbionts highlights evolutionary adaptations to a symbiotic lifestyle.</title>
        <authorList>
            <person name="Aranda M."/>
            <person name="Li Y."/>
            <person name="Liew Y.J."/>
            <person name="Baumgarten S."/>
            <person name="Simakov O."/>
            <person name="Wilson M."/>
            <person name="Piel J."/>
            <person name="Ashoor H."/>
            <person name="Bougouffa S."/>
            <person name="Bajic V.B."/>
            <person name="Ryu T."/>
            <person name="Ravasi T."/>
            <person name="Bayer T."/>
            <person name="Micklem G."/>
            <person name="Kim H."/>
            <person name="Bhak J."/>
            <person name="Lajeunesse T.C."/>
            <person name="Voolstra C.R."/>
        </authorList>
    </citation>
    <scope>NUCLEOTIDE SEQUENCE [LARGE SCALE GENOMIC DNA]</scope>
    <source>
        <strain evidence="1 2">CCMP2467</strain>
    </source>
</reference>
<gene>
    <name evidence="1" type="ORF">AK812_SmicGene595</name>
</gene>
<accession>A0A1Q9F664</accession>
<evidence type="ECO:0000313" key="2">
    <source>
        <dbReference type="Proteomes" id="UP000186817"/>
    </source>
</evidence>
<organism evidence="1 2">
    <name type="scientific">Symbiodinium microadriaticum</name>
    <name type="common">Dinoflagellate</name>
    <name type="synonym">Zooxanthella microadriatica</name>
    <dbReference type="NCBI Taxonomy" id="2951"/>
    <lineage>
        <taxon>Eukaryota</taxon>
        <taxon>Sar</taxon>
        <taxon>Alveolata</taxon>
        <taxon>Dinophyceae</taxon>
        <taxon>Suessiales</taxon>
        <taxon>Symbiodiniaceae</taxon>
        <taxon>Symbiodinium</taxon>
    </lineage>
</organism>
<evidence type="ECO:0000313" key="1">
    <source>
        <dbReference type="EMBL" id="OLQ15160.1"/>
    </source>
</evidence>
<dbReference type="Proteomes" id="UP000186817">
    <property type="component" value="Unassembled WGS sequence"/>
</dbReference>
<dbReference type="AlphaFoldDB" id="A0A1Q9F664"/>